<comment type="function">
    <text evidence="6">Forms chloride channels.</text>
</comment>
<feature type="transmembrane region" description="Helical" evidence="6">
    <location>
        <begin position="170"/>
        <end position="191"/>
    </location>
</feature>
<evidence type="ECO:0000256" key="1">
    <source>
        <dbReference type="ARBA" id="ARBA00004370"/>
    </source>
</evidence>
<evidence type="ECO:0000256" key="2">
    <source>
        <dbReference type="ARBA" id="ARBA00022692"/>
    </source>
</evidence>
<keyword evidence="2 6" id="KW-0812">Transmembrane</keyword>
<dbReference type="EMBL" id="UYWY01020638">
    <property type="protein sequence ID" value="VDM42167.1"/>
    <property type="molecule type" value="Genomic_DNA"/>
</dbReference>
<dbReference type="PANTHER" id="PTHR10736">
    <property type="entry name" value="BESTROPHIN"/>
    <property type="match status" value="1"/>
</dbReference>
<proteinExistence type="inferred from homology"/>
<dbReference type="GO" id="GO:0005254">
    <property type="term" value="F:chloride channel activity"/>
    <property type="evidence" value="ECO:0007669"/>
    <property type="project" value="UniProtKB-KW"/>
</dbReference>
<feature type="transmembrane region" description="Helical" evidence="6">
    <location>
        <begin position="77"/>
        <end position="96"/>
    </location>
</feature>
<sequence length="302" mass="35317">MTISYNLDVATASPLNFFRLIFRWKASIWKSCLRELCVWTILYLIITFIYRTPYFLSAQQKITFENIANYLNKRLDYIPLTFMLGFFVQTIVRRWSVLFQNMGYVESPAIYIGGYVYGTDDECRILRRTMARYLCLTQLLVYRDISEIKFYRYNMQMLCNYDWVPIPLAYPQLVFLAVYVYFAICLISRQFIITERDAPNKSIIDLTLPFMTMMEFLILVGWMKVAEGLLNPFGEDDDDFECNFLLDKNLATALCIVDDASNDAPQLEKDLFWLADEVEPMYSKESVAQPINPLVGSATQAK</sequence>
<comment type="subcellular location">
    <subcellularLocation>
        <location evidence="6">Cell membrane</location>
        <topology evidence="6">Multi-pass membrane protein</topology>
    </subcellularLocation>
    <subcellularLocation>
        <location evidence="1">Membrane</location>
    </subcellularLocation>
</comment>
<evidence type="ECO:0000256" key="5">
    <source>
        <dbReference type="ARBA" id="ARBA00034769"/>
    </source>
</evidence>
<accession>A0A183UQS6</accession>
<reference evidence="9" key="1">
    <citation type="submission" date="2016-06" db="UniProtKB">
        <authorList>
            <consortium name="WormBaseParasite"/>
        </authorList>
    </citation>
    <scope>IDENTIFICATION</scope>
</reference>
<name>A0A183UQS6_TOXCA</name>
<reference evidence="7 8" key="2">
    <citation type="submission" date="2018-11" db="EMBL/GenBank/DDBJ databases">
        <authorList>
            <consortium name="Pathogen Informatics"/>
        </authorList>
    </citation>
    <scope>NUCLEOTIDE SEQUENCE [LARGE SCALE GENOMIC DNA]</scope>
</reference>
<dbReference type="Pfam" id="PF01062">
    <property type="entry name" value="Bestrophin"/>
    <property type="match status" value="1"/>
</dbReference>
<dbReference type="InterPro" id="IPR021134">
    <property type="entry name" value="Bestrophin-like"/>
</dbReference>
<keyword evidence="6" id="KW-0868">Chloride</keyword>
<feature type="transmembrane region" description="Helical" evidence="6">
    <location>
        <begin position="38"/>
        <end position="56"/>
    </location>
</feature>
<gene>
    <name evidence="7" type="ORF">TCNE_LOCUS10846</name>
</gene>
<keyword evidence="6" id="KW-0813">Transport</keyword>
<keyword evidence="4 6" id="KW-0472">Membrane</keyword>
<evidence type="ECO:0000256" key="6">
    <source>
        <dbReference type="RuleBase" id="RU363126"/>
    </source>
</evidence>
<evidence type="ECO:0000256" key="3">
    <source>
        <dbReference type="ARBA" id="ARBA00022989"/>
    </source>
</evidence>
<evidence type="ECO:0000256" key="4">
    <source>
        <dbReference type="ARBA" id="ARBA00023136"/>
    </source>
</evidence>
<keyword evidence="6" id="KW-0406">Ion transport</keyword>
<keyword evidence="6" id="KW-0407">Ion channel</keyword>
<feature type="transmembrane region" description="Helical" evidence="6">
    <location>
        <begin position="203"/>
        <end position="223"/>
    </location>
</feature>
<keyword evidence="6" id="KW-0869">Chloride channel</keyword>
<dbReference type="GO" id="GO:0034707">
    <property type="term" value="C:chloride channel complex"/>
    <property type="evidence" value="ECO:0007669"/>
    <property type="project" value="UniProtKB-KW"/>
</dbReference>
<evidence type="ECO:0000313" key="8">
    <source>
        <dbReference type="Proteomes" id="UP000050794"/>
    </source>
</evidence>
<keyword evidence="8" id="KW-1185">Reference proteome</keyword>
<dbReference type="PANTHER" id="PTHR10736:SF0">
    <property type="entry name" value="BESTROPHIN HOMOLOG"/>
    <property type="match status" value="1"/>
</dbReference>
<keyword evidence="6" id="KW-1003">Cell membrane</keyword>
<dbReference type="WBParaSite" id="TCNE_0001084601-mRNA-1">
    <property type="protein sequence ID" value="TCNE_0001084601-mRNA-1"/>
    <property type="gene ID" value="TCNE_0001084601"/>
</dbReference>
<protein>
    <recommendedName>
        <fullName evidence="6">Bestrophin homolog</fullName>
    </recommendedName>
</protein>
<evidence type="ECO:0000313" key="9">
    <source>
        <dbReference type="WBParaSite" id="TCNE_0001084601-mRNA-1"/>
    </source>
</evidence>
<dbReference type="GO" id="GO:0005886">
    <property type="term" value="C:plasma membrane"/>
    <property type="evidence" value="ECO:0007669"/>
    <property type="project" value="UniProtKB-SubCell"/>
</dbReference>
<dbReference type="InterPro" id="IPR000615">
    <property type="entry name" value="Bestrophin"/>
</dbReference>
<keyword evidence="3 6" id="KW-1133">Transmembrane helix</keyword>
<dbReference type="Proteomes" id="UP000050794">
    <property type="component" value="Unassembled WGS sequence"/>
</dbReference>
<organism evidence="8 9">
    <name type="scientific">Toxocara canis</name>
    <name type="common">Canine roundworm</name>
    <dbReference type="NCBI Taxonomy" id="6265"/>
    <lineage>
        <taxon>Eukaryota</taxon>
        <taxon>Metazoa</taxon>
        <taxon>Ecdysozoa</taxon>
        <taxon>Nematoda</taxon>
        <taxon>Chromadorea</taxon>
        <taxon>Rhabditida</taxon>
        <taxon>Spirurina</taxon>
        <taxon>Ascaridomorpha</taxon>
        <taxon>Ascaridoidea</taxon>
        <taxon>Toxocaridae</taxon>
        <taxon>Toxocara</taxon>
    </lineage>
</organism>
<comment type="similarity">
    <text evidence="5 6">Belongs to the anion channel-forming bestrophin (TC 1.A.46) family. Calcium-sensitive chloride channel subfamily.</text>
</comment>
<evidence type="ECO:0000313" key="7">
    <source>
        <dbReference type="EMBL" id="VDM42167.1"/>
    </source>
</evidence>
<dbReference type="AlphaFoldDB" id="A0A183UQS6"/>